<evidence type="ECO:0000256" key="10">
    <source>
        <dbReference type="ARBA" id="ARBA00023136"/>
    </source>
</evidence>
<keyword evidence="10 13" id="KW-0472">Membrane</keyword>
<dbReference type="Gene3D" id="2.170.130.10">
    <property type="entry name" value="TonB-dependent receptor, plug domain"/>
    <property type="match status" value="1"/>
</dbReference>
<dbReference type="Pfam" id="PF07715">
    <property type="entry name" value="Plug"/>
    <property type="match status" value="1"/>
</dbReference>
<dbReference type="InterPro" id="IPR012910">
    <property type="entry name" value="Plug_dom"/>
</dbReference>
<evidence type="ECO:0000256" key="11">
    <source>
        <dbReference type="ARBA" id="ARBA00023170"/>
    </source>
</evidence>
<evidence type="ECO:0000256" key="3">
    <source>
        <dbReference type="ARBA" id="ARBA00022448"/>
    </source>
</evidence>
<evidence type="ECO:0000256" key="4">
    <source>
        <dbReference type="ARBA" id="ARBA00022452"/>
    </source>
</evidence>
<evidence type="ECO:0000256" key="8">
    <source>
        <dbReference type="ARBA" id="ARBA00023065"/>
    </source>
</evidence>
<evidence type="ECO:0000313" key="17">
    <source>
        <dbReference type="EMBL" id="ARU03475.1"/>
    </source>
</evidence>
<dbReference type="PANTHER" id="PTHR32552">
    <property type="entry name" value="FERRICHROME IRON RECEPTOR-RELATED"/>
    <property type="match status" value="1"/>
</dbReference>
<evidence type="ECO:0000313" key="18">
    <source>
        <dbReference type="Proteomes" id="UP000196138"/>
    </source>
</evidence>
<evidence type="ECO:0000256" key="13">
    <source>
        <dbReference type="PROSITE-ProRule" id="PRU01360"/>
    </source>
</evidence>
<keyword evidence="6 13" id="KW-0812">Transmembrane</keyword>
<dbReference type="OrthoDB" id="9760620at2"/>
<evidence type="ECO:0000259" key="16">
    <source>
        <dbReference type="Pfam" id="PF07715"/>
    </source>
</evidence>
<evidence type="ECO:0000256" key="6">
    <source>
        <dbReference type="ARBA" id="ARBA00022692"/>
    </source>
</evidence>
<sequence length="809" mass="86338">MQRFPKGRWAAVSIGASAILTVGAMTRPHPLARSSPPLAPWADRPGRFIALPKRCRGWRTDGLRRLAGSGPCGRPTGGPTALRTMAPLPVATAAMSLDPPAAPSPDWSAPLGRVGLGAGLWLVACAACAAESAAEAPAPVEAIADLPAITVQAGQLPQRELRVPAALQRVDAATLARVPGGDVADALADVPGVVALNRNNHAQDLQLSMRGFGARAAFGVRGIRLLADGIPLTTPDGQGQVTSLALSSAERLEVLTGPLAQLHGNAAGGVIQTFTREAAATPELRAGIGLGRDGLRRTDWQLARRFGATQSVGLVADLATFETEGWRAHSAARRRQFNTVLTWDVHDQTRLRLIANALDAPLAQDPAGLTAAQWAADPRQAGSQTVARNARKRVSQETLGAVLTQGLGDGLTLEARAYGGQRRNLQHQAASSWVGLQRGFGGLGLQLTGEQSHAAGWPVDWTVGLAWDRSSERRQAGATLAGDASGPLTRHERNVAANTDAFVQAHWQLAERWQLLTGARHSTVRLASRDHWPADGDGSGRIRFRATNPVLGLAWLARADLNLYLSWGRGLETPTLAEVAYRLDGTQVSPAFNTDLGAARSRQWELGAKWHPDRDTRVNLALFHIATRDELVAARSAGGRTAYVNAGQTQRQGLELAARHRLSPHWDAALALTLMRARYGSADTGPSGTALPGIPRRQASLQLRWRQHPQTRSSAALRGTELQLDWLGRAALWADDANRARVAGYGLVHARLQHGFSVGRTELVAHAAIDNLLNKRYVGSVIVNQAAGQYLEPGLPRGWQLGLQARVPF</sequence>
<gene>
    <name evidence="17" type="ORF">CCO03_01160</name>
</gene>
<dbReference type="CDD" id="cd01347">
    <property type="entry name" value="ligand_gated_channel"/>
    <property type="match status" value="1"/>
</dbReference>
<keyword evidence="9 14" id="KW-0798">TonB box</keyword>
<evidence type="ECO:0000256" key="2">
    <source>
        <dbReference type="ARBA" id="ARBA00009810"/>
    </source>
</evidence>
<evidence type="ECO:0000256" key="9">
    <source>
        <dbReference type="ARBA" id="ARBA00023077"/>
    </source>
</evidence>
<dbReference type="InterPro" id="IPR037066">
    <property type="entry name" value="Plug_dom_sf"/>
</dbReference>
<name>A0A1Y0EIM1_9BURK</name>
<dbReference type="Proteomes" id="UP000196138">
    <property type="component" value="Chromosome"/>
</dbReference>
<accession>A0A1Y0EIM1</accession>
<keyword evidence="4 13" id="KW-1134">Transmembrane beta strand</keyword>
<dbReference type="PROSITE" id="PS52016">
    <property type="entry name" value="TONB_DEPENDENT_REC_3"/>
    <property type="match status" value="1"/>
</dbReference>
<evidence type="ECO:0000256" key="14">
    <source>
        <dbReference type="RuleBase" id="RU003357"/>
    </source>
</evidence>
<comment type="subcellular location">
    <subcellularLocation>
        <location evidence="1 13">Cell outer membrane</location>
        <topology evidence="1 13">Multi-pass membrane protein</topology>
    </subcellularLocation>
</comment>
<keyword evidence="5" id="KW-0410">Iron transport</keyword>
<evidence type="ECO:0000259" key="15">
    <source>
        <dbReference type="Pfam" id="PF00593"/>
    </source>
</evidence>
<keyword evidence="11" id="KW-0675">Receptor</keyword>
<evidence type="ECO:0000256" key="5">
    <source>
        <dbReference type="ARBA" id="ARBA00022496"/>
    </source>
</evidence>
<feature type="domain" description="TonB-dependent receptor plug" evidence="16">
    <location>
        <begin position="162"/>
        <end position="270"/>
    </location>
</feature>
<evidence type="ECO:0000256" key="7">
    <source>
        <dbReference type="ARBA" id="ARBA00023004"/>
    </source>
</evidence>
<keyword evidence="7" id="KW-0408">Iron</keyword>
<protein>
    <recommendedName>
        <fullName evidence="19">TonB-dependent receptor</fullName>
    </recommendedName>
</protein>
<keyword evidence="3 13" id="KW-0813">Transport</keyword>
<comment type="similarity">
    <text evidence="2 13 14">Belongs to the TonB-dependent receptor family.</text>
</comment>
<proteinExistence type="inferred from homology"/>
<dbReference type="InterPro" id="IPR036942">
    <property type="entry name" value="Beta-barrel_TonB_sf"/>
</dbReference>
<dbReference type="SUPFAM" id="SSF56935">
    <property type="entry name" value="Porins"/>
    <property type="match status" value="1"/>
</dbReference>
<dbReference type="EMBL" id="CP021455">
    <property type="protein sequence ID" value="ARU03475.1"/>
    <property type="molecule type" value="Genomic_DNA"/>
</dbReference>
<evidence type="ECO:0000256" key="12">
    <source>
        <dbReference type="ARBA" id="ARBA00023237"/>
    </source>
</evidence>
<dbReference type="GO" id="GO:0009279">
    <property type="term" value="C:cell outer membrane"/>
    <property type="evidence" value="ECO:0007669"/>
    <property type="project" value="UniProtKB-SubCell"/>
</dbReference>
<dbReference type="Pfam" id="PF00593">
    <property type="entry name" value="TonB_dep_Rec_b-barrel"/>
    <property type="match status" value="1"/>
</dbReference>
<dbReference type="GO" id="GO:0006826">
    <property type="term" value="P:iron ion transport"/>
    <property type="evidence" value="ECO:0007669"/>
    <property type="project" value="UniProtKB-KW"/>
</dbReference>
<dbReference type="InterPro" id="IPR000531">
    <property type="entry name" value="Beta-barrel_TonB"/>
</dbReference>
<evidence type="ECO:0008006" key="19">
    <source>
        <dbReference type="Google" id="ProtNLM"/>
    </source>
</evidence>
<dbReference type="PANTHER" id="PTHR32552:SF81">
    <property type="entry name" value="TONB-DEPENDENT OUTER MEMBRANE RECEPTOR"/>
    <property type="match status" value="1"/>
</dbReference>
<organism evidence="17 18">
    <name type="scientific">Comamonas serinivorans</name>
    <dbReference type="NCBI Taxonomy" id="1082851"/>
    <lineage>
        <taxon>Bacteria</taxon>
        <taxon>Pseudomonadati</taxon>
        <taxon>Pseudomonadota</taxon>
        <taxon>Betaproteobacteria</taxon>
        <taxon>Burkholderiales</taxon>
        <taxon>Comamonadaceae</taxon>
        <taxon>Comamonas</taxon>
    </lineage>
</organism>
<reference evidence="17 18" key="1">
    <citation type="submission" date="2017-05" db="EMBL/GenBank/DDBJ databases">
        <authorList>
            <person name="Song R."/>
            <person name="Chenine A.L."/>
            <person name="Ruprecht R.M."/>
        </authorList>
    </citation>
    <scope>NUCLEOTIDE SEQUENCE [LARGE SCALE GENOMIC DNA]</scope>
    <source>
        <strain evidence="17 18">DSM 26136</strain>
    </source>
</reference>
<keyword evidence="12 13" id="KW-0998">Cell outer membrane</keyword>
<feature type="domain" description="TonB-dependent receptor-like beta-barrel" evidence="15">
    <location>
        <begin position="343"/>
        <end position="772"/>
    </location>
</feature>
<dbReference type="AlphaFoldDB" id="A0A1Y0EIM1"/>
<keyword evidence="8" id="KW-0406">Ion transport</keyword>
<dbReference type="KEGG" id="cser:CCO03_01160"/>
<dbReference type="Gene3D" id="2.40.170.20">
    <property type="entry name" value="TonB-dependent receptor, beta-barrel domain"/>
    <property type="match status" value="1"/>
</dbReference>
<dbReference type="InterPro" id="IPR039426">
    <property type="entry name" value="TonB-dep_rcpt-like"/>
</dbReference>
<evidence type="ECO:0000256" key="1">
    <source>
        <dbReference type="ARBA" id="ARBA00004571"/>
    </source>
</evidence>
<keyword evidence="18" id="KW-1185">Reference proteome</keyword>